<evidence type="ECO:0000313" key="3">
    <source>
        <dbReference type="EMBL" id="WVX49341.1"/>
    </source>
</evidence>
<protein>
    <recommendedName>
        <fullName evidence="2">YhdP central domain-containing protein</fullName>
    </recommendedName>
</protein>
<accession>A0ABZ2BU32</accession>
<evidence type="ECO:0000256" key="1">
    <source>
        <dbReference type="SAM" id="MobiDB-lite"/>
    </source>
</evidence>
<feature type="domain" description="YhdP central" evidence="2">
    <location>
        <begin position="350"/>
        <end position="809"/>
    </location>
</feature>
<reference evidence="3 4" key="1">
    <citation type="submission" date="2015-07" db="EMBL/GenBank/DDBJ databases">
        <authorList>
            <person name="Voget S."/>
            <person name="Dogs M."/>
            <person name="Brinkhoff T.H."/>
            <person name="Daniel R."/>
        </authorList>
    </citation>
    <scope>NUCLEOTIDE SEQUENCE [LARGE SCALE GENOMIC DNA]</scope>
    <source>
        <strain evidence="3 4">B14</strain>
    </source>
</reference>
<feature type="region of interest" description="Disordered" evidence="1">
    <location>
        <begin position="1085"/>
        <end position="1115"/>
    </location>
</feature>
<dbReference type="Pfam" id="PF13116">
    <property type="entry name" value="YhdP"/>
    <property type="match status" value="1"/>
</dbReference>
<evidence type="ECO:0000259" key="2">
    <source>
        <dbReference type="Pfam" id="PF13116"/>
    </source>
</evidence>
<name>A0ABZ2BU32_9RHOB</name>
<organism evidence="3 4">
    <name type="scientific">Roseobacter fucihabitans</name>
    <dbReference type="NCBI Taxonomy" id="1537242"/>
    <lineage>
        <taxon>Bacteria</taxon>
        <taxon>Pseudomonadati</taxon>
        <taxon>Pseudomonadota</taxon>
        <taxon>Alphaproteobacteria</taxon>
        <taxon>Rhodobacterales</taxon>
        <taxon>Roseobacteraceae</taxon>
        <taxon>Roseobacter</taxon>
    </lineage>
</organism>
<gene>
    <name evidence="3" type="ORF">ROLI_024330</name>
</gene>
<dbReference type="InterPro" id="IPR025263">
    <property type="entry name" value="YhdP_central"/>
</dbReference>
<feature type="compositionally biased region" description="Basic and acidic residues" evidence="1">
    <location>
        <begin position="1102"/>
        <end position="1115"/>
    </location>
</feature>
<dbReference type="Proteomes" id="UP001318682">
    <property type="component" value="Chromosome"/>
</dbReference>
<dbReference type="EMBL" id="CP143423">
    <property type="protein sequence ID" value="WVX49341.1"/>
    <property type="molecule type" value="Genomic_DNA"/>
</dbReference>
<evidence type="ECO:0000313" key="4">
    <source>
        <dbReference type="Proteomes" id="UP001318682"/>
    </source>
</evidence>
<reference evidence="4" key="2">
    <citation type="submission" date="2024-01" db="EMBL/GenBank/DDBJ databases">
        <title>Roseobacter fucihabitans sp. nov., isolated from the brown alga Fucus spiralis.</title>
        <authorList>
            <person name="Hahnke S."/>
            <person name="Berger M."/>
            <person name="Schlingloff A."/>
            <person name="Athale I."/>
            <person name="Neumann-Schaal M."/>
            <person name="Adenaya A."/>
            <person name="Poehlein A."/>
            <person name="Daniel R."/>
            <person name="Pertersen J."/>
            <person name="Brinkhoff T."/>
        </authorList>
    </citation>
    <scope>NUCLEOTIDE SEQUENCE [LARGE SCALE GENOMIC DNA]</scope>
    <source>
        <strain evidence="4">B14</strain>
    </source>
</reference>
<dbReference type="RefSeq" id="WP_187429650.1">
    <property type="nucleotide sequence ID" value="NZ_CP143423.1"/>
</dbReference>
<proteinExistence type="predicted"/>
<sequence length="1115" mass="118505">MDPQTSEPRKPRRKKTALAVWMLLALVLAGAGGGLWWVKDRAMVLPDWARAQIDRRLTTLIPDAIVSYGDMMVIVDENWRPRVQVRDVRASTPDGGEIIAFSEVRASLSRKGMLRGKLELRSIDLGGVFLNLRRSAQGAVSLSAGTGSGAVPPPARQAPNLVELITELDELLLRPGLVNLDAANLNALTLRYEDERANRAWTIDGGRLTLERSGDELRLAVDLAVLGGGADVATLVASYAGRIGETASDFGVTFANVDAGDVAVQGPAFGWLRALRAPISGSLRGGMDASGAFEPVSATFQIGAGVIQPTPESSAIPIEGARSYFTYAPATGVLRFDELSLDSKWVSGRLEGSAALADDGQGRIEDLVGQLRLTDLEINPLDFYETPVQVTEAELDFRLTPRPFALHLGRLQIMDQGNRLSASGTVGADENGWDIALDAQLDRFEAPRLMALWPEAVKPKTRNWLSENLFSGTAQDVNAALRWRAGTEPETFLGFDFSGVDVQFLKGMPLIKDAKGHASIIRDRLALIVDQGKVEAPEGGSIDLAGSSFIIPDTKAREDTPGVIRLETDSSVTAALSLLDQPPLEIMRKAGQPVSLAQGHASISGTLALPLEKQVQVEQVNFHLTGEVTSLRSSALVKERVVSAPRLALVASDEVITLRGAGDLDGVPFDVTWEQPLGAPGTPGRVTGQIDISPEALETLKVGLPPEYVRGQGKADVVVVLQKDQPPELDLSSDLRGITLSIPPIGWSKRADAPADFSIVATLSEVPKIQSLILTAPGLTAQGDIVLSGAGALDRVRLSRVRVEDWLDVQVDLVGRGPGVPVGVDLRGGTLDLRRADIPETAAAGDQTPLSVSLDRLQVSDTIAIRDIRGDFTTGSGLDGAFTGTINGGAQVRGRMIPQGTRSAIRLTAEDAGAVLASANLLQQVRGGQFELILTPVGRDGAFDGQLRVLETSVVDAPATAALLNAVSIVGLFNAEGGSSLYFSEVNADFRLTPTRITLREASAVGPSMGISMDGIYALDSGQLQMQGVLTPVYILNGIGSVFTRKGEGLFAFNYSLTGTAKNPEVFVNPLTALTPGGIRDLFRAPRPDVPLEDGETPPPVIERRAPVATHGSDR</sequence>
<keyword evidence="4" id="KW-1185">Reference proteome</keyword>